<proteinExistence type="predicted"/>
<reference evidence="2 3" key="1">
    <citation type="submission" date="2024-08" db="EMBL/GenBank/DDBJ databases">
        <title>Insights into the chromosomal genome structure of Flemingia macrophylla.</title>
        <authorList>
            <person name="Ding Y."/>
            <person name="Zhao Y."/>
            <person name="Bi W."/>
            <person name="Wu M."/>
            <person name="Zhao G."/>
            <person name="Gong Y."/>
            <person name="Li W."/>
            <person name="Zhang P."/>
        </authorList>
    </citation>
    <scope>NUCLEOTIDE SEQUENCE [LARGE SCALE GENOMIC DNA]</scope>
    <source>
        <strain evidence="2">DYQJB</strain>
        <tissue evidence="2">Leaf</tissue>
    </source>
</reference>
<name>A0ABD1LT17_9FABA</name>
<keyword evidence="3" id="KW-1185">Reference proteome</keyword>
<comment type="caution">
    <text evidence="2">The sequence shown here is derived from an EMBL/GenBank/DDBJ whole genome shotgun (WGS) entry which is preliminary data.</text>
</comment>
<evidence type="ECO:0000313" key="2">
    <source>
        <dbReference type="EMBL" id="KAL2326639.1"/>
    </source>
</evidence>
<keyword evidence="1" id="KW-1133">Transmembrane helix</keyword>
<sequence length="109" mass="12466">MTLTLIIHDMRMKLKFSLLGLQSGVQFHNEGDVCSVLGFWVVVVVVVVVILVQREAKILEEVDHDVGVQLRNYQVHKENQDGKETACNHVLKMEFQNQLQTNLNRSPPK</sequence>
<accession>A0ABD1LT17</accession>
<protein>
    <submittedName>
        <fullName evidence="2">Uncharacterized protein</fullName>
    </submittedName>
</protein>
<keyword evidence="1" id="KW-0472">Membrane</keyword>
<dbReference type="Proteomes" id="UP001603857">
    <property type="component" value="Unassembled WGS sequence"/>
</dbReference>
<organism evidence="2 3">
    <name type="scientific">Flemingia macrophylla</name>
    <dbReference type="NCBI Taxonomy" id="520843"/>
    <lineage>
        <taxon>Eukaryota</taxon>
        <taxon>Viridiplantae</taxon>
        <taxon>Streptophyta</taxon>
        <taxon>Embryophyta</taxon>
        <taxon>Tracheophyta</taxon>
        <taxon>Spermatophyta</taxon>
        <taxon>Magnoliopsida</taxon>
        <taxon>eudicotyledons</taxon>
        <taxon>Gunneridae</taxon>
        <taxon>Pentapetalae</taxon>
        <taxon>rosids</taxon>
        <taxon>fabids</taxon>
        <taxon>Fabales</taxon>
        <taxon>Fabaceae</taxon>
        <taxon>Papilionoideae</taxon>
        <taxon>50 kb inversion clade</taxon>
        <taxon>NPAAA clade</taxon>
        <taxon>indigoferoid/millettioid clade</taxon>
        <taxon>Phaseoleae</taxon>
        <taxon>Flemingia</taxon>
    </lineage>
</organism>
<dbReference type="EMBL" id="JBGMDY010000008">
    <property type="protein sequence ID" value="KAL2326639.1"/>
    <property type="molecule type" value="Genomic_DNA"/>
</dbReference>
<dbReference type="AlphaFoldDB" id="A0ABD1LT17"/>
<gene>
    <name evidence="2" type="ORF">Fmac_025697</name>
</gene>
<keyword evidence="1" id="KW-0812">Transmembrane</keyword>
<feature type="transmembrane region" description="Helical" evidence="1">
    <location>
        <begin position="35"/>
        <end position="52"/>
    </location>
</feature>
<evidence type="ECO:0000256" key="1">
    <source>
        <dbReference type="SAM" id="Phobius"/>
    </source>
</evidence>
<evidence type="ECO:0000313" key="3">
    <source>
        <dbReference type="Proteomes" id="UP001603857"/>
    </source>
</evidence>